<sequence length="80" mass="9456">MLGGAIENDNDVFSEKTSDFYKNAMIRFDQLLVRYTSMDVAYKDVFLYFGEKARDMEPDGFFSIFVKFMSDWEAHVHTFE</sequence>
<dbReference type="InParanoid" id="S2JVT4"/>
<protein>
    <recommendedName>
        <fullName evidence="1">FH2 domain-containing protein</fullName>
    </recommendedName>
</protein>
<dbReference type="InterPro" id="IPR015425">
    <property type="entry name" value="FH2_Formin"/>
</dbReference>
<evidence type="ECO:0000313" key="3">
    <source>
        <dbReference type="Proteomes" id="UP000014254"/>
    </source>
</evidence>
<dbReference type="OrthoDB" id="2280227at2759"/>
<dbReference type="PROSITE" id="PS51444">
    <property type="entry name" value="FH2"/>
    <property type="match status" value="1"/>
</dbReference>
<dbReference type="Pfam" id="PF02181">
    <property type="entry name" value="FH2"/>
    <property type="match status" value="1"/>
</dbReference>
<dbReference type="Gene3D" id="1.20.58.2220">
    <property type="entry name" value="Formin, FH2 domain"/>
    <property type="match status" value="1"/>
</dbReference>
<feature type="domain" description="FH2" evidence="1">
    <location>
        <begin position="1"/>
        <end position="80"/>
    </location>
</feature>
<dbReference type="SUPFAM" id="SSF101447">
    <property type="entry name" value="Formin homology 2 domain (FH2 domain)"/>
    <property type="match status" value="1"/>
</dbReference>
<dbReference type="EMBL" id="KE124054">
    <property type="protein sequence ID" value="EPB83930.1"/>
    <property type="molecule type" value="Genomic_DNA"/>
</dbReference>
<evidence type="ECO:0000259" key="1">
    <source>
        <dbReference type="PROSITE" id="PS51444"/>
    </source>
</evidence>
<organism evidence="2 3">
    <name type="scientific">Mucor circinelloides f. circinelloides (strain 1006PhL)</name>
    <name type="common">Mucormycosis agent</name>
    <name type="synonym">Calyptromyces circinelloides</name>
    <dbReference type="NCBI Taxonomy" id="1220926"/>
    <lineage>
        <taxon>Eukaryota</taxon>
        <taxon>Fungi</taxon>
        <taxon>Fungi incertae sedis</taxon>
        <taxon>Mucoromycota</taxon>
        <taxon>Mucoromycotina</taxon>
        <taxon>Mucoromycetes</taxon>
        <taxon>Mucorales</taxon>
        <taxon>Mucorineae</taxon>
        <taxon>Mucoraceae</taxon>
        <taxon>Mucor</taxon>
    </lineage>
</organism>
<dbReference type="AlphaFoldDB" id="S2JVT4"/>
<proteinExistence type="predicted"/>
<name>S2JVT4_MUCC1</name>
<keyword evidence="3" id="KW-1185">Reference proteome</keyword>
<gene>
    <name evidence="2" type="ORF">HMPREF1544_09320</name>
</gene>
<dbReference type="VEuPathDB" id="FungiDB:HMPREF1544_09320"/>
<dbReference type="InterPro" id="IPR042201">
    <property type="entry name" value="FH2_Formin_sf"/>
</dbReference>
<dbReference type="STRING" id="1220926.S2JVT4"/>
<dbReference type="Proteomes" id="UP000014254">
    <property type="component" value="Unassembled WGS sequence"/>
</dbReference>
<reference evidence="3" key="1">
    <citation type="submission" date="2013-05" db="EMBL/GenBank/DDBJ databases">
        <title>The Genome sequence of Mucor circinelloides f. circinelloides 1006PhL.</title>
        <authorList>
            <consortium name="The Broad Institute Genomics Platform"/>
            <person name="Cuomo C."/>
            <person name="Earl A."/>
            <person name="Findley K."/>
            <person name="Lee S.C."/>
            <person name="Walker B."/>
            <person name="Young S."/>
            <person name="Zeng Q."/>
            <person name="Gargeya S."/>
            <person name="Fitzgerald M."/>
            <person name="Haas B."/>
            <person name="Abouelleil A."/>
            <person name="Allen A.W."/>
            <person name="Alvarado L."/>
            <person name="Arachchi H.M."/>
            <person name="Berlin A.M."/>
            <person name="Chapman S.B."/>
            <person name="Gainer-Dewar J."/>
            <person name="Goldberg J."/>
            <person name="Griggs A."/>
            <person name="Gujja S."/>
            <person name="Hansen M."/>
            <person name="Howarth C."/>
            <person name="Imamovic A."/>
            <person name="Ireland A."/>
            <person name="Larimer J."/>
            <person name="McCowan C."/>
            <person name="Murphy C."/>
            <person name="Pearson M."/>
            <person name="Poon T.W."/>
            <person name="Priest M."/>
            <person name="Roberts A."/>
            <person name="Saif S."/>
            <person name="Shea T."/>
            <person name="Sisk P."/>
            <person name="Sykes S."/>
            <person name="Wortman J."/>
            <person name="Nusbaum C."/>
            <person name="Birren B."/>
        </authorList>
    </citation>
    <scope>NUCLEOTIDE SEQUENCE [LARGE SCALE GENOMIC DNA]</scope>
    <source>
        <strain evidence="3">1006PhL</strain>
    </source>
</reference>
<accession>S2JVT4</accession>
<evidence type="ECO:0000313" key="2">
    <source>
        <dbReference type="EMBL" id="EPB83930.1"/>
    </source>
</evidence>